<dbReference type="Pfam" id="PF16976">
    <property type="entry name" value="RcpC"/>
    <property type="match status" value="1"/>
</dbReference>
<dbReference type="EMBL" id="QNSE01000005">
    <property type="protein sequence ID" value="RBP83860.1"/>
    <property type="molecule type" value="Genomic_DNA"/>
</dbReference>
<feature type="domain" description="Flp pilus assembly protein RcpC/CpaB" evidence="2">
    <location>
        <begin position="120"/>
        <end position="252"/>
    </location>
</feature>
<dbReference type="NCBIfam" id="TIGR03177">
    <property type="entry name" value="pilus_cpaB"/>
    <property type="match status" value="1"/>
</dbReference>
<evidence type="ECO:0000313" key="3">
    <source>
        <dbReference type="EMBL" id="RBP83860.1"/>
    </source>
</evidence>
<dbReference type="InterPro" id="IPR031571">
    <property type="entry name" value="RcpC_dom"/>
</dbReference>
<gene>
    <name evidence="3" type="ORF">DFP80_105180</name>
</gene>
<evidence type="ECO:0000256" key="1">
    <source>
        <dbReference type="SAM" id="MobiDB-lite"/>
    </source>
</evidence>
<dbReference type="InterPro" id="IPR017592">
    <property type="entry name" value="Pilus_assmbl_Flp-typ_CpaB"/>
</dbReference>
<organism evidence="3 4">
    <name type="scientific">Marinomonas rhizomae</name>
    <dbReference type="NCBI Taxonomy" id="491948"/>
    <lineage>
        <taxon>Bacteria</taxon>
        <taxon>Pseudomonadati</taxon>
        <taxon>Pseudomonadota</taxon>
        <taxon>Gammaproteobacteria</taxon>
        <taxon>Oceanospirillales</taxon>
        <taxon>Oceanospirillaceae</taxon>
        <taxon>Marinomonas</taxon>
    </lineage>
</organism>
<dbReference type="OrthoDB" id="163768at2"/>
<accession>A0A366JBR7</accession>
<dbReference type="RefSeq" id="WP_113916216.1">
    <property type="nucleotide sequence ID" value="NZ_QNSE01000005.1"/>
</dbReference>
<evidence type="ECO:0000259" key="2">
    <source>
        <dbReference type="Pfam" id="PF16976"/>
    </source>
</evidence>
<keyword evidence="4" id="KW-1185">Reference proteome</keyword>
<name>A0A366JBR7_9GAMM</name>
<proteinExistence type="predicted"/>
<feature type="region of interest" description="Disordered" evidence="1">
    <location>
        <begin position="258"/>
        <end position="277"/>
    </location>
</feature>
<dbReference type="CDD" id="cd11614">
    <property type="entry name" value="SAF_CpaB_FlgA_like"/>
    <property type="match status" value="1"/>
</dbReference>
<evidence type="ECO:0000313" key="4">
    <source>
        <dbReference type="Proteomes" id="UP000252792"/>
    </source>
</evidence>
<comment type="caution">
    <text evidence="3">The sequence shown here is derived from an EMBL/GenBank/DDBJ whole genome shotgun (WGS) entry which is preliminary data.</text>
</comment>
<dbReference type="Proteomes" id="UP000252792">
    <property type="component" value="Unassembled WGS sequence"/>
</dbReference>
<reference evidence="3 4" key="1">
    <citation type="submission" date="2018-06" db="EMBL/GenBank/DDBJ databases">
        <title>Genomic Encyclopedia of Type Strains, Phase III (KMG-III): the genomes of soil and plant-associated and newly described type strains.</title>
        <authorList>
            <person name="Whitman W."/>
        </authorList>
    </citation>
    <scope>NUCLEOTIDE SEQUENCE [LARGE SCALE GENOMIC DNA]</scope>
    <source>
        <strain evidence="3 4">CECT 7377</strain>
    </source>
</reference>
<sequence>MKASSVFFVSGALIFALGGALLSSALLTSEPSPKKVAKVVPKKPNYRAVLVASNTLRPGDFMNATSIEWRAADKQYPEDAFFLKGLDEKSQLYGATVTQPIPAGTELESDLLVSPGEPGFIASVLKPGMRAVAIPADVVTSNAGLISGGDRVDVILSLKRDYEQGADNNPLATIKLPKLASQTLLRNVRVLSLNGTLDAFREKVQKVESKKEKKTDSNKRKSYETVTLEVLPKDVERLTVAREVGILQLALRSVQGQGLALSTSPEKDSKESQSEVTTLGQVTDIYDSFKPMEDDDMTSVLMFRGEEQDTAEFMN</sequence>
<protein>
    <submittedName>
        <fullName evidence="3">Pilus assembly protein CpaB</fullName>
    </submittedName>
</protein>
<dbReference type="AlphaFoldDB" id="A0A366JBR7"/>